<dbReference type="Proteomes" id="UP000233551">
    <property type="component" value="Unassembled WGS sequence"/>
</dbReference>
<evidence type="ECO:0000313" key="4">
    <source>
        <dbReference type="Proteomes" id="UP000197138"/>
    </source>
</evidence>
<organism evidence="2 4">
    <name type="scientific">Punica granatum</name>
    <name type="common">Pomegranate</name>
    <dbReference type="NCBI Taxonomy" id="22663"/>
    <lineage>
        <taxon>Eukaryota</taxon>
        <taxon>Viridiplantae</taxon>
        <taxon>Streptophyta</taxon>
        <taxon>Embryophyta</taxon>
        <taxon>Tracheophyta</taxon>
        <taxon>Spermatophyta</taxon>
        <taxon>Magnoliopsida</taxon>
        <taxon>eudicotyledons</taxon>
        <taxon>Gunneridae</taxon>
        <taxon>Pentapetalae</taxon>
        <taxon>rosids</taxon>
        <taxon>malvids</taxon>
        <taxon>Myrtales</taxon>
        <taxon>Lythraceae</taxon>
        <taxon>Punica</taxon>
    </lineage>
</organism>
<accession>A0A218WD10</accession>
<proteinExistence type="predicted"/>
<comment type="caution">
    <text evidence="2">The sequence shown here is derived from an EMBL/GenBank/DDBJ whole genome shotgun (WGS) entry which is preliminary data.</text>
</comment>
<keyword evidence="5" id="KW-1185">Reference proteome</keyword>
<dbReference type="EMBL" id="MTKT01004693">
    <property type="protein sequence ID" value="OWM70348.1"/>
    <property type="molecule type" value="Genomic_DNA"/>
</dbReference>
<dbReference type="Proteomes" id="UP000197138">
    <property type="component" value="Unassembled WGS sequence"/>
</dbReference>
<reference evidence="4" key="1">
    <citation type="journal article" date="2017" name="Plant J.">
        <title>The pomegranate (Punica granatum L.) genome and the genomics of punicalagin biosynthesis.</title>
        <authorList>
            <person name="Qin G."/>
            <person name="Xu C."/>
            <person name="Ming R."/>
            <person name="Tang H."/>
            <person name="Guyot R."/>
            <person name="Kramer E.M."/>
            <person name="Hu Y."/>
            <person name="Yi X."/>
            <person name="Qi Y."/>
            <person name="Xu X."/>
            <person name="Gao Z."/>
            <person name="Pan H."/>
            <person name="Jian J."/>
            <person name="Tian Y."/>
            <person name="Yue Z."/>
            <person name="Xu Y."/>
        </authorList>
    </citation>
    <scope>NUCLEOTIDE SEQUENCE [LARGE SCALE GENOMIC DNA]</scope>
    <source>
        <strain evidence="4">cv. Dabenzi</strain>
    </source>
</reference>
<reference evidence="2" key="2">
    <citation type="submission" date="2017-06" db="EMBL/GenBank/DDBJ databases">
        <title>The pomegranate genome and the genomics of punicalagin biosynthesis.</title>
        <authorList>
            <person name="Xu C."/>
        </authorList>
    </citation>
    <scope>NUCLEOTIDE SEQUENCE [LARGE SCALE GENOMIC DNA]</scope>
    <source>
        <tissue evidence="2">Fresh leaf</tissue>
    </source>
</reference>
<evidence type="ECO:0000313" key="5">
    <source>
        <dbReference type="Proteomes" id="UP000233551"/>
    </source>
</evidence>
<dbReference type="EMBL" id="PGOL01001043">
    <property type="protein sequence ID" value="PKI61378.1"/>
    <property type="molecule type" value="Genomic_DNA"/>
</dbReference>
<reference evidence="3 5" key="3">
    <citation type="submission" date="2017-11" db="EMBL/GenBank/DDBJ databases">
        <title>De-novo sequencing of pomegranate (Punica granatum L.) genome.</title>
        <authorList>
            <person name="Akparov Z."/>
            <person name="Amiraslanov A."/>
            <person name="Hajiyeva S."/>
            <person name="Abbasov M."/>
            <person name="Kaur K."/>
            <person name="Hamwieh A."/>
            <person name="Solovyev V."/>
            <person name="Salamov A."/>
            <person name="Braich B."/>
            <person name="Kosarev P."/>
            <person name="Mahmoud A."/>
            <person name="Hajiyev E."/>
            <person name="Babayeva S."/>
            <person name="Izzatullayeva V."/>
            <person name="Mammadov A."/>
            <person name="Mammadov A."/>
            <person name="Sharifova S."/>
            <person name="Ojaghi J."/>
            <person name="Eynullazada K."/>
            <person name="Bayramov B."/>
            <person name="Abdulazimova A."/>
            <person name="Shahmuradov I."/>
        </authorList>
    </citation>
    <scope>NUCLEOTIDE SEQUENCE [LARGE SCALE GENOMIC DNA]</scope>
    <source>
        <strain evidence="3">AG2017</strain>
        <strain evidence="5">cv. AG2017</strain>
        <tissue evidence="3">Leaf</tissue>
    </source>
</reference>
<evidence type="ECO:0000256" key="1">
    <source>
        <dbReference type="SAM" id="MobiDB-lite"/>
    </source>
</evidence>
<dbReference type="AlphaFoldDB" id="A0A218WD10"/>
<sequence>MSGYGLNALNKEDIILDFGGVGASPVTSNHHPTAKMIMRWYLWRPPKMSPGATLSILNMDGQTEEEEGNSRMVVSEQIEFEHITFDLVERGGMSNHETGTPLTRLLRIPHLQKRRGGRGQEERE</sequence>
<name>A0A218WD10_PUNGR</name>
<evidence type="ECO:0000313" key="2">
    <source>
        <dbReference type="EMBL" id="OWM70348.1"/>
    </source>
</evidence>
<gene>
    <name evidence="2" type="ORF">CDL15_Pgr004485</name>
    <name evidence="3" type="ORF">CRG98_018226</name>
</gene>
<evidence type="ECO:0000313" key="3">
    <source>
        <dbReference type="EMBL" id="PKI61378.1"/>
    </source>
</evidence>
<protein>
    <submittedName>
        <fullName evidence="2">Uncharacterized protein</fullName>
    </submittedName>
</protein>
<feature type="region of interest" description="Disordered" evidence="1">
    <location>
        <begin position="91"/>
        <end position="124"/>
    </location>
</feature>